<dbReference type="Pfam" id="PF04542">
    <property type="entry name" value="Sigma70_r2"/>
    <property type="match status" value="1"/>
</dbReference>
<feature type="domain" description="RNA polymerase sigma-70 region 3" evidence="6">
    <location>
        <begin position="145"/>
        <end position="196"/>
    </location>
</feature>
<dbReference type="InterPro" id="IPR014284">
    <property type="entry name" value="RNA_pol_sigma-70_dom"/>
</dbReference>
<dbReference type="EMBL" id="BSSD01000002">
    <property type="protein sequence ID" value="GLW90938.1"/>
    <property type="molecule type" value="Genomic_DNA"/>
</dbReference>
<dbReference type="NCBIfam" id="TIGR02980">
    <property type="entry name" value="SigBFG"/>
    <property type="match status" value="1"/>
</dbReference>
<dbReference type="PRINTS" id="PR00046">
    <property type="entry name" value="SIGMA70FCT"/>
</dbReference>
<dbReference type="GO" id="GO:0003677">
    <property type="term" value="F:DNA binding"/>
    <property type="evidence" value="ECO:0007669"/>
    <property type="project" value="UniProtKB-KW"/>
</dbReference>
<dbReference type="PANTHER" id="PTHR30385">
    <property type="entry name" value="SIGMA FACTOR F FLAGELLAR"/>
    <property type="match status" value="1"/>
</dbReference>
<dbReference type="SUPFAM" id="SSF88659">
    <property type="entry name" value="Sigma3 and sigma4 domains of RNA polymerase sigma factors"/>
    <property type="match status" value="2"/>
</dbReference>
<evidence type="ECO:0000259" key="8">
    <source>
        <dbReference type="Pfam" id="PF04545"/>
    </source>
</evidence>
<evidence type="ECO:0000256" key="3">
    <source>
        <dbReference type="ARBA" id="ARBA00023125"/>
    </source>
</evidence>
<evidence type="ECO:0000313" key="9">
    <source>
        <dbReference type="EMBL" id="GLW90938.1"/>
    </source>
</evidence>
<dbReference type="RefSeq" id="WP_285609411.1">
    <property type="nucleotide sequence ID" value="NZ_BSSD01000002.1"/>
</dbReference>
<reference evidence="9" key="1">
    <citation type="submission" date="2023-02" db="EMBL/GenBank/DDBJ databases">
        <title>Actinokineospora globicatena NBRC 15670.</title>
        <authorList>
            <person name="Ichikawa N."/>
            <person name="Sato H."/>
            <person name="Tonouchi N."/>
        </authorList>
    </citation>
    <scope>NUCLEOTIDE SEQUENCE</scope>
    <source>
        <strain evidence="9">NBRC 15670</strain>
    </source>
</reference>
<dbReference type="PANTHER" id="PTHR30385:SF4">
    <property type="entry name" value="RNA POLYMERASE SIGMA-E FACTOR"/>
    <property type="match status" value="1"/>
</dbReference>
<dbReference type="NCBIfam" id="TIGR02937">
    <property type="entry name" value="sigma70-ECF"/>
    <property type="match status" value="1"/>
</dbReference>
<keyword evidence="3" id="KW-0238">DNA-binding</keyword>
<dbReference type="AlphaFoldDB" id="A0A9W6QI88"/>
<feature type="domain" description="RNA polymerase sigma-70 region 2" evidence="7">
    <location>
        <begin position="62"/>
        <end position="130"/>
    </location>
</feature>
<feature type="domain" description="RNA polymerase sigma-70 region 4" evidence="8">
    <location>
        <begin position="223"/>
        <end position="271"/>
    </location>
</feature>
<dbReference type="InterPro" id="IPR007624">
    <property type="entry name" value="RNA_pol_sigma70_r3"/>
</dbReference>
<dbReference type="SUPFAM" id="SSF88946">
    <property type="entry name" value="Sigma2 domain of RNA polymerase sigma factors"/>
    <property type="match status" value="1"/>
</dbReference>
<dbReference type="InterPro" id="IPR013324">
    <property type="entry name" value="RNA_pol_sigma_r3/r4-like"/>
</dbReference>
<protein>
    <submittedName>
        <fullName evidence="9">RNA polymerase sigma factor</fullName>
    </submittedName>
</protein>
<dbReference type="Gene3D" id="1.10.10.10">
    <property type="entry name" value="Winged helix-like DNA-binding domain superfamily/Winged helix DNA-binding domain"/>
    <property type="match status" value="2"/>
</dbReference>
<name>A0A9W6QI88_9PSEU</name>
<dbReference type="GO" id="GO:0006352">
    <property type="term" value="P:DNA-templated transcription initiation"/>
    <property type="evidence" value="ECO:0007669"/>
    <property type="project" value="InterPro"/>
</dbReference>
<dbReference type="Gene3D" id="1.20.120.1810">
    <property type="match status" value="1"/>
</dbReference>
<dbReference type="InterPro" id="IPR000943">
    <property type="entry name" value="RNA_pol_sigma70"/>
</dbReference>
<keyword evidence="10" id="KW-1185">Reference proteome</keyword>
<dbReference type="InterPro" id="IPR036388">
    <property type="entry name" value="WH-like_DNA-bd_sf"/>
</dbReference>
<proteinExistence type="predicted"/>
<dbReference type="InterPro" id="IPR007627">
    <property type="entry name" value="RNA_pol_sigma70_r2"/>
</dbReference>
<evidence type="ECO:0000256" key="5">
    <source>
        <dbReference type="SAM" id="MobiDB-lite"/>
    </source>
</evidence>
<organism evidence="9 10">
    <name type="scientific">Actinokineospora globicatena</name>
    <dbReference type="NCBI Taxonomy" id="103729"/>
    <lineage>
        <taxon>Bacteria</taxon>
        <taxon>Bacillati</taxon>
        <taxon>Actinomycetota</taxon>
        <taxon>Actinomycetes</taxon>
        <taxon>Pseudonocardiales</taxon>
        <taxon>Pseudonocardiaceae</taxon>
        <taxon>Actinokineospora</taxon>
    </lineage>
</organism>
<dbReference type="Pfam" id="PF04545">
    <property type="entry name" value="Sigma70_r4"/>
    <property type="match status" value="1"/>
</dbReference>
<keyword evidence="1" id="KW-0805">Transcription regulation</keyword>
<dbReference type="Proteomes" id="UP001165042">
    <property type="component" value="Unassembled WGS sequence"/>
</dbReference>
<sequence>MTKTPESASPEDTAPAEDAVESAPEPADEKSAKGSDANVERFRALAALDPADPKRAALRGDLVADHMDLARNLARKFDRRGDQLEDLVQVATIGLIKAVDRFEADRGNFYAFAIPTIMGELRRHFRDTGWAVRVPRQLKELHVTVAAGRNELSQKLGRAPKPSELADHLGLTKEQVYEALVASAAKQGTSLDARLAEPAGDRFGYEDDRLAEVDNRRALGPLIAELPEREQKIIVLRFFRGMSQADIARRVGVSQMQVSRLLAKTLERLRAALGEDTLAG</sequence>
<evidence type="ECO:0000256" key="1">
    <source>
        <dbReference type="ARBA" id="ARBA00023015"/>
    </source>
</evidence>
<feature type="region of interest" description="Disordered" evidence="5">
    <location>
        <begin position="1"/>
        <end position="37"/>
    </location>
</feature>
<dbReference type="InterPro" id="IPR013325">
    <property type="entry name" value="RNA_pol_sigma_r2"/>
</dbReference>
<evidence type="ECO:0000313" key="10">
    <source>
        <dbReference type="Proteomes" id="UP001165042"/>
    </source>
</evidence>
<dbReference type="Pfam" id="PF04539">
    <property type="entry name" value="Sigma70_r3"/>
    <property type="match status" value="1"/>
</dbReference>
<accession>A0A9W6QI88</accession>
<dbReference type="InterPro" id="IPR007630">
    <property type="entry name" value="RNA_pol_sigma70_r4"/>
</dbReference>
<feature type="compositionally biased region" description="Basic and acidic residues" evidence="5">
    <location>
        <begin position="27"/>
        <end position="37"/>
    </location>
</feature>
<dbReference type="InterPro" id="IPR014322">
    <property type="entry name" value="RNA_pol_sigma-B/F/G"/>
</dbReference>
<keyword evidence="2" id="KW-0731">Sigma factor</keyword>
<evidence type="ECO:0000259" key="6">
    <source>
        <dbReference type="Pfam" id="PF04539"/>
    </source>
</evidence>
<gene>
    <name evidence="9" type="primary">sigB</name>
    <name evidence="9" type="ORF">Aglo03_17540</name>
</gene>
<evidence type="ECO:0000259" key="7">
    <source>
        <dbReference type="Pfam" id="PF04542"/>
    </source>
</evidence>
<evidence type="ECO:0000256" key="4">
    <source>
        <dbReference type="ARBA" id="ARBA00023163"/>
    </source>
</evidence>
<comment type="caution">
    <text evidence="9">The sequence shown here is derived from an EMBL/GenBank/DDBJ whole genome shotgun (WGS) entry which is preliminary data.</text>
</comment>
<dbReference type="CDD" id="cd06171">
    <property type="entry name" value="Sigma70_r4"/>
    <property type="match status" value="1"/>
</dbReference>
<dbReference type="GO" id="GO:0016987">
    <property type="term" value="F:sigma factor activity"/>
    <property type="evidence" value="ECO:0007669"/>
    <property type="project" value="UniProtKB-KW"/>
</dbReference>
<keyword evidence="4" id="KW-0804">Transcription</keyword>
<evidence type="ECO:0000256" key="2">
    <source>
        <dbReference type="ARBA" id="ARBA00023082"/>
    </source>
</evidence>